<reference evidence="2" key="1">
    <citation type="submission" date="2020-08" db="EMBL/GenBank/DDBJ databases">
        <title>Genome public.</title>
        <authorList>
            <person name="Liu C."/>
            <person name="Sun Q."/>
        </authorList>
    </citation>
    <scope>NUCLEOTIDE SEQUENCE</scope>
    <source>
        <strain evidence="2">NSJ-40</strain>
    </source>
</reference>
<proteinExistence type="predicted"/>
<dbReference type="InterPro" id="IPR010898">
    <property type="entry name" value="Hpre_diP_synth_I"/>
</dbReference>
<dbReference type="AlphaFoldDB" id="A0A926D7V4"/>
<evidence type="ECO:0000313" key="2">
    <source>
        <dbReference type="EMBL" id="MBC8533311.1"/>
    </source>
</evidence>
<feature type="transmembrane region" description="Helical" evidence="1">
    <location>
        <begin position="111"/>
        <end position="135"/>
    </location>
</feature>
<feature type="transmembrane region" description="Helical" evidence="1">
    <location>
        <begin position="12"/>
        <end position="33"/>
    </location>
</feature>
<dbReference type="Proteomes" id="UP000651482">
    <property type="component" value="Unassembled WGS sequence"/>
</dbReference>
<keyword evidence="1" id="KW-0472">Membrane</keyword>
<keyword evidence="3" id="KW-1185">Reference proteome</keyword>
<keyword evidence="1" id="KW-1133">Transmembrane helix</keyword>
<name>A0A926D7V4_9FIRM</name>
<dbReference type="Gene3D" id="1.10.1760.20">
    <property type="match status" value="1"/>
</dbReference>
<feature type="transmembrane region" description="Helical" evidence="1">
    <location>
        <begin position="80"/>
        <end position="104"/>
    </location>
</feature>
<dbReference type="RefSeq" id="WP_249318657.1">
    <property type="nucleotide sequence ID" value="NZ_JACRSN010000005.1"/>
</dbReference>
<comment type="caution">
    <text evidence="2">The sequence shown here is derived from an EMBL/GenBank/DDBJ whole genome shotgun (WGS) entry which is preliminary data.</text>
</comment>
<dbReference type="EMBL" id="JACRSN010000005">
    <property type="protein sequence ID" value="MBC8533311.1"/>
    <property type="molecule type" value="Genomic_DNA"/>
</dbReference>
<evidence type="ECO:0000256" key="1">
    <source>
        <dbReference type="SAM" id="Phobius"/>
    </source>
</evidence>
<accession>A0A926D7V4</accession>
<evidence type="ECO:0000313" key="3">
    <source>
        <dbReference type="Proteomes" id="UP000651482"/>
    </source>
</evidence>
<dbReference type="PIRSF" id="PIRSF027391">
    <property type="entry name" value="Hpre_diP_synt_I"/>
    <property type="match status" value="1"/>
</dbReference>
<feature type="transmembrane region" description="Helical" evidence="1">
    <location>
        <begin position="54"/>
        <end position="74"/>
    </location>
</feature>
<protein>
    <submittedName>
        <fullName evidence="2">Gx transporter family protein</fullName>
    </submittedName>
</protein>
<keyword evidence="1" id="KW-0812">Transmembrane</keyword>
<feature type="transmembrane region" description="Helical" evidence="1">
    <location>
        <begin position="141"/>
        <end position="165"/>
    </location>
</feature>
<sequence length="173" mass="17960">MSNGRLPKTSPFSASFLALNGLLGALALVLSALETLLPAMPFLPPGAKLGLSNLATMYAAGCIGLFPALCIAVMKGLFAGLLRGITAMLMSLAGGICSTLIMWAVSRRDRFGMIGVGILGALAHNAAQLLVAWALTSAAVFWYTPVLILFSLLTGTVTGVLLRVVMPLLKKLS</sequence>
<organism evidence="2 3">
    <name type="scientific">Yeguia hominis</name>
    <dbReference type="NCBI Taxonomy" id="2763662"/>
    <lineage>
        <taxon>Bacteria</taxon>
        <taxon>Bacillati</taxon>
        <taxon>Bacillota</taxon>
        <taxon>Clostridia</taxon>
        <taxon>Eubacteriales</taxon>
        <taxon>Yeguiaceae</taxon>
        <taxon>Yeguia</taxon>
    </lineage>
</organism>
<dbReference type="Pfam" id="PF07456">
    <property type="entry name" value="Hpre_diP_synt_I"/>
    <property type="match status" value="1"/>
</dbReference>
<gene>
    <name evidence="2" type="ORF">IAG03_04690</name>
</gene>
<dbReference type="InterPro" id="IPR014535">
    <property type="entry name" value="Hpre_diP_synt_I"/>
</dbReference>